<dbReference type="EC" id="2.8.1.4" evidence="3"/>
<evidence type="ECO:0000313" key="4">
    <source>
        <dbReference type="Proteomes" id="UP000254821"/>
    </source>
</evidence>
<dbReference type="GO" id="GO:0140741">
    <property type="term" value="F:tRNA-uracil-4 sulfurtransferase activity"/>
    <property type="evidence" value="ECO:0007669"/>
    <property type="project" value="UniProtKB-EC"/>
</dbReference>
<accession>A0A377PNI8</accession>
<dbReference type="InterPro" id="IPR004114">
    <property type="entry name" value="THUMP_dom"/>
</dbReference>
<dbReference type="GO" id="GO:0003723">
    <property type="term" value="F:RNA binding"/>
    <property type="evidence" value="ECO:0007669"/>
    <property type="project" value="UniProtKB-UniRule"/>
</dbReference>
<dbReference type="Pfam" id="PF02926">
    <property type="entry name" value="THUMP"/>
    <property type="match status" value="1"/>
</dbReference>
<proteinExistence type="predicted"/>
<dbReference type="SUPFAM" id="SSF143437">
    <property type="entry name" value="THUMP domain-like"/>
    <property type="match status" value="1"/>
</dbReference>
<name>A0A377PNI8_HAFAL</name>
<dbReference type="EMBL" id="UGHP01000001">
    <property type="protein sequence ID" value="STQ81574.1"/>
    <property type="molecule type" value="Genomic_DNA"/>
</dbReference>
<organism evidence="3 4">
    <name type="scientific">Hafnia alvei</name>
    <dbReference type="NCBI Taxonomy" id="569"/>
    <lineage>
        <taxon>Bacteria</taxon>
        <taxon>Pseudomonadati</taxon>
        <taxon>Pseudomonadota</taxon>
        <taxon>Gammaproteobacteria</taxon>
        <taxon>Enterobacterales</taxon>
        <taxon>Hafniaceae</taxon>
        <taxon>Hafnia</taxon>
    </lineage>
</organism>
<dbReference type="AlphaFoldDB" id="A0A377PNI8"/>
<dbReference type="Proteomes" id="UP000254821">
    <property type="component" value="Unassembled WGS sequence"/>
</dbReference>
<evidence type="ECO:0000259" key="2">
    <source>
        <dbReference type="PROSITE" id="PS51165"/>
    </source>
</evidence>
<protein>
    <submittedName>
        <fullName evidence="3">tRNA sulfurtransferase</fullName>
        <ecNumber evidence="3">2.8.1.4</ecNumber>
    </submittedName>
</protein>
<feature type="domain" description="THUMP" evidence="2">
    <location>
        <begin position="1"/>
        <end position="56"/>
    </location>
</feature>
<dbReference type="Gene3D" id="3.30.2130.30">
    <property type="match status" value="1"/>
</dbReference>
<evidence type="ECO:0000256" key="1">
    <source>
        <dbReference type="PROSITE-ProRule" id="PRU00529"/>
    </source>
</evidence>
<evidence type="ECO:0000313" key="3">
    <source>
        <dbReference type="EMBL" id="STQ81574.1"/>
    </source>
</evidence>
<reference evidence="3 4" key="1">
    <citation type="submission" date="2018-06" db="EMBL/GenBank/DDBJ databases">
        <authorList>
            <consortium name="Pathogen Informatics"/>
            <person name="Doyle S."/>
        </authorList>
    </citation>
    <scope>NUCLEOTIDE SEQUENCE [LARGE SCALE GENOMIC DNA]</scope>
    <source>
        <strain evidence="3 4">NCTC8105</strain>
    </source>
</reference>
<keyword evidence="3" id="KW-0808">Transferase</keyword>
<sequence>MLNVVVSMIFTSIEVERYVGGGLNQHIESAKVKLSHPQVTVHLEIEDDRLLLIKAAMKA</sequence>
<gene>
    <name evidence="3" type="primary">thiI_2</name>
    <name evidence="3" type="ORF">NCTC8105_03760</name>
</gene>
<keyword evidence="1" id="KW-0694">RNA-binding</keyword>
<dbReference type="PROSITE" id="PS51165">
    <property type="entry name" value="THUMP"/>
    <property type="match status" value="1"/>
</dbReference>